<dbReference type="PRINTS" id="PR00344">
    <property type="entry name" value="BCTRLSENSOR"/>
</dbReference>
<dbReference type="SUPFAM" id="SSF55874">
    <property type="entry name" value="ATPase domain of HSP90 chaperone/DNA topoisomerase II/histidine kinase"/>
    <property type="match status" value="1"/>
</dbReference>
<dbReference type="CDD" id="cd00075">
    <property type="entry name" value="HATPase"/>
    <property type="match status" value="1"/>
</dbReference>
<name>A0ABV2QH53_9BURK</name>
<dbReference type="Gene3D" id="1.10.287.130">
    <property type="match status" value="1"/>
</dbReference>
<reference evidence="16 17" key="1">
    <citation type="submission" date="2024-06" db="EMBL/GenBank/DDBJ databases">
        <title>Sorghum-associated microbial communities from plants grown in Nebraska, USA.</title>
        <authorList>
            <person name="Schachtman D."/>
        </authorList>
    </citation>
    <scope>NUCLEOTIDE SEQUENCE [LARGE SCALE GENOMIC DNA]</scope>
    <source>
        <strain evidence="16 17">2709</strain>
    </source>
</reference>
<keyword evidence="5 16" id="KW-0808">Transferase</keyword>
<dbReference type="Pfam" id="PF00512">
    <property type="entry name" value="HisKA"/>
    <property type="match status" value="1"/>
</dbReference>
<keyword evidence="7" id="KW-0547">Nucleotide-binding</keyword>
<dbReference type="SMART" id="SM00388">
    <property type="entry name" value="HisKA"/>
    <property type="match status" value="1"/>
</dbReference>
<evidence type="ECO:0000256" key="11">
    <source>
        <dbReference type="ARBA" id="ARBA00023012"/>
    </source>
</evidence>
<evidence type="ECO:0000256" key="12">
    <source>
        <dbReference type="ARBA" id="ARBA00023136"/>
    </source>
</evidence>
<dbReference type="Pfam" id="PF02518">
    <property type="entry name" value="HATPase_c"/>
    <property type="match status" value="1"/>
</dbReference>
<dbReference type="InterPro" id="IPR036097">
    <property type="entry name" value="HisK_dim/P_sf"/>
</dbReference>
<dbReference type="InterPro" id="IPR005467">
    <property type="entry name" value="His_kinase_dom"/>
</dbReference>
<dbReference type="InterPro" id="IPR004358">
    <property type="entry name" value="Sig_transdc_His_kin-like_C"/>
</dbReference>
<feature type="domain" description="Histidine kinase" evidence="15">
    <location>
        <begin position="257"/>
        <end position="465"/>
    </location>
</feature>
<evidence type="ECO:0000256" key="4">
    <source>
        <dbReference type="ARBA" id="ARBA00022553"/>
    </source>
</evidence>
<dbReference type="RefSeq" id="WP_354449255.1">
    <property type="nucleotide sequence ID" value="NZ_JBEPSH010000017.1"/>
</dbReference>
<evidence type="ECO:0000313" key="16">
    <source>
        <dbReference type="EMBL" id="MET4580371.1"/>
    </source>
</evidence>
<dbReference type="InterPro" id="IPR003594">
    <property type="entry name" value="HATPase_dom"/>
</dbReference>
<protein>
    <recommendedName>
        <fullName evidence="3">histidine kinase</fullName>
        <ecNumber evidence="3">2.7.13.3</ecNumber>
    </recommendedName>
</protein>
<keyword evidence="11" id="KW-0902">Two-component regulatory system</keyword>
<feature type="transmembrane region" description="Helical" evidence="14">
    <location>
        <begin position="177"/>
        <end position="196"/>
    </location>
</feature>
<evidence type="ECO:0000256" key="1">
    <source>
        <dbReference type="ARBA" id="ARBA00000085"/>
    </source>
</evidence>
<keyword evidence="10 14" id="KW-1133">Transmembrane helix</keyword>
<dbReference type="PANTHER" id="PTHR45436">
    <property type="entry name" value="SENSOR HISTIDINE KINASE YKOH"/>
    <property type="match status" value="1"/>
</dbReference>
<keyword evidence="6 14" id="KW-0812">Transmembrane</keyword>
<evidence type="ECO:0000256" key="8">
    <source>
        <dbReference type="ARBA" id="ARBA00022777"/>
    </source>
</evidence>
<comment type="catalytic activity">
    <reaction evidence="1">
        <text>ATP + protein L-histidine = ADP + protein N-phospho-L-histidine.</text>
        <dbReference type="EC" id="2.7.13.3"/>
    </reaction>
</comment>
<comment type="subcellular location">
    <subcellularLocation>
        <location evidence="2">Membrane</location>
        <topology evidence="2">Multi-pass membrane protein</topology>
    </subcellularLocation>
</comment>
<gene>
    <name evidence="16" type="ORF">ABIE13_005512</name>
</gene>
<dbReference type="GO" id="GO:0004673">
    <property type="term" value="F:protein histidine kinase activity"/>
    <property type="evidence" value="ECO:0007669"/>
    <property type="project" value="UniProtKB-EC"/>
</dbReference>
<dbReference type="Gene3D" id="3.30.565.10">
    <property type="entry name" value="Histidine kinase-like ATPase, C-terminal domain"/>
    <property type="match status" value="1"/>
</dbReference>
<feature type="transmembrane region" description="Helical" evidence="14">
    <location>
        <begin position="31"/>
        <end position="57"/>
    </location>
</feature>
<dbReference type="SMART" id="SM00387">
    <property type="entry name" value="HATPase_c"/>
    <property type="match status" value="1"/>
</dbReference>
<dbReference type="Proteomes" id="UP001549320">
    <property type="component" value="Unassembled WGS sequence"/>
</dbReference>
<keyword evidence="4" id="KW-0597">Phosphoprotein</keyword>
<organism evidence="16 17">
    <name type="scientific">Ottowia thiooxydans</name>
    <dbReference type="NCBI Taxonomy" id="219182"/>
    <lineage>
        <taxon>Bacteria</taxon>
        <taxon>Pseudomonadati</taxon>
        <taxon>Pseudomonadota</taxon>
        <taxon>Betaproteobacteria</taxon>
        <taxon>Burkholderiales</taxon>
        <taxon>Comamonadaceae</taxon>
        <taxon>Ottowia</taxon>
    </lineage>
</organism>
<evidence type="ECO:0000256" key="2">
    <source>
        <dbReference type="ARBA" id="ARBA00004141"/>
    </source>
</evidence>
<evidence type="ECO:0000256" key="9">
    <source>
        <dbReference type="ARBA" id="ARBA00022840"/>
    </source>
</evidence>
<evidence type="ECO:0000256" key="6">
    <source>
        <dbReference type="ARBA" id="ARBA00022692"/>
    </source>
</evidence>
<dbReference type="InterPro" id="IPR036890">
    <property type="entry name" value="HATPase_C_sf"/>
</dbReference>
<dbReference type="PANTHER" id="PTHR45436:SF14">
    <property type="entry name" value="SENSOR PROTEIN QSEC"/>
    <property type="match status" value="1"/>
</dbReference>
<evidence type="ECO:0000313" key="17">
    <source>
        <dbReference type="Proteomes" id="UP001549320"/>
    </source>
</evidence>
<proteinExistence type="predicted"/>
<evidence type="ECO:0000256" key="10">
    <source>
        <dbReference type="ARBA" id="ARBA00022989"/>
    </source>
</evidence>
<accession>A0ABV2QH53</accession>
<dbReference type="Pfam" id="PF08521">
    <property type="entry name" value="2CSK_N"/>
    <property type="match status" value="1"/>
</dbReference>
<evidence type="ECO:0000256" key="5">
    <source>
        <dbReference type="ARBA" id="ARBA00022679"/>
    </source>
</evidence>
<keyword evidence="17" id="KW-1185">Reference proteome</keyword>
<dbReference type="InterPro" id="IPR013727">
    <property type="entry name" value="2CSK_N"/>
</dbReference>
<evidence type="ECO:0000256" key="14">
    <source>
        <dbReference type="SAM" id="Phobius"/>
    </source>
</evidence>
<dbReference type="PROSITE" id="PS50109">
    <property type="entry name" value="HIS_KIN"/>
    <property type="match status" value="1"/>
</dbReference>
<keyword evidence="8 16" id="KW-0418">Kinase</keyword>
<sequence>MKLFKKWAGQSGLKSEKGTPTRPAWSLRRRLLLMVMGTSISLWLVSLAIVVGVAWVATSEVFDDALEEGARLVLQLGLQGERDVQRGQEPDLARGQELKLRIYYQLVAADGRVITRGEDTPKEAFLANPKHKEETTVWVDGKLWRVHARTGEGGVTAQVGQPMEERLELLADMAESLAWPALGLLALLGFLSWLLIRRLLRPLEHAALQISAKSTDDLTPVQAHNSPRELQSILDALNALLARLGMALSSERRFTADAAHELRTPLAALRMRVQLIQRELKLPGSHLEQLRADLDRCTALVESLLALARLEPQSSPPDMAMVDLHALLGSLNLESAHALGMRLERSLAEPHIWASPTLAASALRNLFDNAVRYGQQGGRVRIETTKLAHGGVRLAVRDDGIGVPADQRERLGERFFRVLGTGKTGNGLGLSIVSRIAELHGASLRFEDGLDGRGLSVVLDFPPRS</sequence>
<dbReference type="SUPFAM" id="SSF47384">
    <property type="entry name" value="Homodimeric domain of signal transducing histidine kinase"/>
    <property type="match status" value="1"/>
</dbReference>
<dbReference type="InterPro" id="IPR050428">
    <property type="entry name" value="TCS_sensor_his_kinase"/>
</dbReference>
<keyword evidence="12 14" id="KW-0472">Membrane</keyword>
<dbReference type="CDD" id="cd00082">
    <property type="entry name" value="HisKA"/>
    <property type="match status" value="1"/>
</dbReference>
<evidence type="ECO:0000256" key="3">
    <source>
        <dbReference type="ARBA" id="ARBA00012438"/>
    </source>
</evidence>
<dbReference type="EC" id="2.7.13.3" evidence="3"/>
<comment type="caution">
    <text evidence="16">The sequence shown here is derived from an EMBL/GenBank/DDBJ whole genome shotgun (WGS) entry which is preliminary data.</text>
</comment>
<evidence type="ECO:0000256" key="7">
    <source>
        <dbReference type="ARBA" id="ARBA00022741"/>
    </source>
</evidence>
<dbReference type="EMBL" id="JBEPSH010000017">
    <property type="protein sequence ID" value="MET4580371.1"/>
    <property type="molecule type" value="Genomic_DNA"/>
</dbReference>
<evidence type="ECO:0000256" key="13">
    <source>
        <dbReference type="SAM" id="MobiDB-lite"/>
    </source>
</evidence>
<feature type="region of interest" description="Disordered" evidence="13">
    <location>
        <begin position="1"/>
        <end position="21"/>
    </location>
</feature>
<keyword evidence="9" id="KW-0067">ATP-binding</keyword>
<evidence type="ECO:0000259" key="15">
    <source>
        <dbReference type="PROSITE" id="PS50109"/>
    </source>
</evidence>
<dbReference type="InterPro" id="IPR003661">
    <property type="entry name" value="HisK_dim/P_dom"/>
</dbReference>